<dbReference type="AlphaFoldDB" id="A0A0C5J9V5"/>
<keyword evidence="2" id="KW-1185">Reference proteome</keyword>
<dbReference type="PATRIC" id="fig|1565605.3.peg.1893"/>
<accession>A0A0C5J9V5</accession>
<dbReference type="EMBL" id="CP010554">
    <property type="protein sequence ID" value="AJP48538.1"/>
    <property type="molecule type" value="Genomic_DNA"/>
</dbReference>
<dbReference type="SUPFAM" id="SSF53756">
    <property type="entry name" value="UDP-Glycosyltransferase/glycogen phosphorylase"/>
    <property type="match status" value="1"/>
</dbReference>
<evidence type="ECO:0000313" key="2">
    <source>
        <dbReference type="Proteomes" id="UP000061603"/>
    </source>
</evidence>
<dbReference type="RefSeq" id="WP_202634488.1">
    <property type="nucleotide sequence ID" value="NZ_CP010554.1"/>
</dbReference>
<protein>
    <recommendedName>
        <fullName evidence="3">Glycosyltransferase</fullName>
    </recommendedName>
</protein>
<proteinExistence type="predicted"/>
<organism evidence="1 2">
    <name type="scientific">Rugosibacter aromaticivorans</name>
    <dbReference type="NCBI Taxonomy" id="1565605"/>
    <lineage>
        <taxon>Bacteria</taxon>
        <taxon>Pseudomonadati</taxon>
        <taxon>Pseudomonadota</taxon>
        <taxon>Betaproteobacteria</taxon>
        <taxon>Nitrosomonadales</taxon>
        <taxon>Sterolibacteriaceae</taxon>
        <taxon>Rugosibacter</taxon>
    </lineage>
</organism>
<reference evidence="1 2" key="1">
    <citation type="journal article" date="2015" name="Genome Announc.">
        <title>Complete Genome Sequence of a Novel Bacterium within the Family Rhodocyclaceae That Degrades Polycyclic Aromatic Hydrocarbons.</title>
        <authorList>
            <person name="Singleton D.R."/>
            <person name="Dickey A.N."/>
            <person name="Scholl E.H."/>
            <person name="Wright F.A."/>
            <person name="Aitken M.D."/>
        </authorList>
    </citation>
    <scope>NUCLEOTIDE SEQUENCE [LARGE SCALE GENOMIC DNA]</scope>
    <source>
        <strain evidence="2">PG1-Ca6</strain>
    </source>
</reference>
<dbReference type="HOGENOM" id="CLU_551685_0_0_4"/>
<dbReference type="KEGG" id="rbu:PG1C_08925"/>
<dbReference type="Gene3D" id="3.40.50.2000">
    <property type="entry name" value="Glycogen Phosphorylase B"/>
    <property type="match status" value="1"/>
</dbReference>
<sequence>MNFTSYDSLRALSNAVLLLIDKGDIDQALQLIHDFVERIFTEPLCTSQIFGSKTLDDLCQRVGKANLAEVKREIADVMPSQQGLPVFVYIVTKLQKSGGHTRVIEDFIKARSDAQHVILSTELGGRSDSDYLAKGLTKQANIVFEQAPKANYQQRLTWLQGRLLKIQPKRIYLFNHHQDSVAVAAIQPEMGLDAYFYHHGDHHLCLGVYLSHLKHIDPHPMGYHHCRDELGVESIYVPLTVEDKGARPDNPFLADRLLTTCTAARSNKIEIPYFVSYLDLVPQILKATGGKHIHIGRLTPWALYRIRRGLKRHGIQPQRFVYIPWVPSVWRALQEHQVDLYIASFPYGGGVTLIEALGAGIPVALHRHIFSRVLSGIDLAYPDAFSWREPEELLNYCASVTADDLKVAGKAGRAQFEQFHSSEHLDCFLNDTDYSSPTPHVLSANFSVEADEWGLWMERQLSLRRLISRAAYRAYRRFRRLL</sequence>
<dbReference type="Proteomes" id="UP000061603">
    <property type="component" value="Chromosome"/>
</dbReference>
<evidence type="ECO:0008006" key="3">
    <source>
        <dbReference type="Google" id="ProtNLM"/>
    </source>
</evidence>
<evidence type="ECO:0000313" key="1">
    <source>
        <dbReference type="EMBL" id="AJP48538.1"/>
    </source>
</evidence>
<name>A0A0C5J9V5_9PROT</name>
<dbReference type="STRING" id="1565605.PG1C_08925"/>
<gene>
    <name evidence="1" type="ORF">PG1C_08925</name>
</gene>